<feature type="region of interest" description="Disordered" evidence="8">
    <location>
        <begin position="179"/>
        <end position="199"/>
    </location>
</feature>
<feature type="compositionally biased region" description="Low complexity" evidence="8">
    <location>
        <begin position="188"/>
        <end position="199"/>
    </location>
</feature>
<dbReference type="InterPro" id="IPR036412">
    <property type="entry name" value="HAD-like_sf"/>
</dbReference>
<keyword evidence="10" id="KW-1185">Reference proteome</keyword>
<dbReference type="SUPFAM" id="SSF56784">
    <property type="entry name" value="HAD-like"/>
    <property type="match status" value="1"/>
</dbReference>
<evidence type="ECO:0000256" key="8">
    <source>
        <dbReference type="SAM" id="MobiDB-lite"/>
    </source>
</evidence>
<evidence type="ECO:0000256" key="3">
    <source>
        <dbReference type="ARBA" id="ARBA00022490"/>
    </source>
</evidence>
<comment type="subcellular location">
    <subcellularLocation>
        <location evidence="1">Cytoplasm</location>
    </subcellularLocation>
</comment>
<evidence type="ECO:0000256" key="2">
    <source>
        <dbReference type="ARBA" id="ARBA00005628"/>
    </source>
</evidence>
<dbReference type="GO" id="GO:0046872">
    <property type="term" value="F:metal ion binding"/>
    <property type="evidence" value="ECO:0007669"/>
    <property type="project" value="UniProtKB-KW"/>
</dbReference>
<evidence type="ECO:0000313" key="9">
    <source>
        <dbReference type="EMBL" id="GGU39640.1"/>
    </source>
</evidence>
<reference evidence="9" key="1">
    <citation type="journal article" date="2014" name="Int. J. Syst. Evol. Microbiol.">
        <title>Complete genome sequence of Corynebacterium casei LMG S-19264T (=DSM 44701T), isolated from a smear-ripened cheese.</title>
        <authorList>
            <consortium name="US DOE Joint Genome Institute (JGI-PGF)"/>
            <person name="Walter F."/>
            <person name="Albersmeier A."/>
            <person name="Kalinowski J."/>
            <person name="Ruckert C."/>
        </authorList>
    </citation>
    <scope>NUCLEOTIDE SEQUENCE</scope>
    <source>
        <strain evidence="9">JCM 4391</strain>
    </source>
</reference>
<dbReference type="Gene3D" id="3.40.50.1000">
    <property type="entry name" value="HAD superfamily/HAD-like"/>
    <property type="match status" value="1"/>
</dbReference>
<evidence type="ECO:0000256" key="1">
    <source>
        <dbReference type="ARBA" id="ARBA00004496"/>
    </source>
</evidence>
<gene>
    <name evidence="9" type="ORF">GCM10010274_29070</name>
</gene>
<evidence type="ECO:0000313" key="10">
    <source>
        <dbReference type="Proteomes" id="UP000636661"/>
    </source>
</evidence>
<keyword evidence="3" id="KW-0963">Cytoplasm</keyword>
<dbReference type="InterPro" id="IPR023214">
    <property type="entry name" value="HAD_sf"/>
</dbReference>
<dbReference type="InterPro" id="IPR006549">
    <property type="entry name" value="HAD-SF_hydro_IIIA"/>
</dbReference>
<sequence length="199" mass="20395">MTRPAAVLFDRDDTLVEDVPYNGDPDRVRPMPGAAGAVRLLRERGIRTAVVSNQSGIGRGLLTEAQVRAVNARVDALLGPFDVWAYCPHAPGDGCGCRKPAPGLVTEAARLLGVRPEDCVLIGDIGADMGAALAAGARGVLVPTARTLPEEVTAAPVVCADLLGAVRHVLLDEPRAAAGGRAGHSVTAGDRAAGSGRRG</sequence>
<evidence type="ECO:0000256" key="6">
    <source>
        <dbReference type="ARBA" id="ARBA00023277"/>
    </source>
</evidence>
<dbReference type="PANTHER" id="PTHR42891">
    <property type="entry name" value="D-GLYCERO-BETA-D-MANNO-HEPTOSE-1,7-BISPHOSPHATE 7-PHOSPHATASE"/>
    <property type="match status" value="1"/>
</dbReference>
<dbReference type="InterPro" id="IPR004446">
    <property type="entry name" value="Heptose_bisP_phosphatase"/>
</dbReference>
<dbReference type="GO" id="GO:0005737">
    <property type="term" value="C:cytoplasm"/>
    <property type="evidence" value="ECO:0007669"/>
    <property type="project" value="UniProtKB-SubCell"/>
</dbReference>
<organism evidence="9 10">
    <name type="scientific">Streptomyces lavendofoliae</name>
    <dbReference type="NCBI Taxonomy" id="67314"/>
    <lineage>
        <taxon>Bacteria</taxon>
        <taxon>Bacillati</taxon>
        <taxon>Actinomycetota</taxon>
        <taxon>Actinomycetes</taxon>
        <taxon>Kitasatosporales</taxon>
        <taxon>Streptomycetaceae</taxon>
        <taxon>Streptomyces</taxon>
    </lineage>
</organism>
<dbReference type="AlphaFoldDB" id="A0A918HYF4"/>
<dbReference type="PANTHER" id="PTHR42891:SF1">
    <property type="entry name" value="D-GLYCERO-BETA-D-MANNO-HEPTOSE-1,7-BISPHOSPHATE 7-PHOSPHATASE"/>
    <property type="match status" value="1"/>
</dbReference>
<dbReference type="NCBIfam" id="TIGR01662">
    <property type="entry name" value="HAD-SF-IIIA"/>
    <property type="match status" value="1"/>
</dbReference>
<dbReference type="EMBL" id="BMTP01000006">
    <property type="protein sequence ID" value="GGU39640.1"/>
    <property type="molecule type" value="Genomic_DNA"/>
</dbReference>
<dbReference type="Pfam" id="PF13242">
    <property type="entry name" value="Hydrolase_like"/>
    <property type="match status" value="1"/>
</dbReference>
<dbReference type="NCBIfam" id="TIGR01656">
    <property type="entry name" value="Histidinol-ppas"/>
    <property type="match status" value="1"/>
</dbReference>
<comment type="similarity">
    <text evidence="2">Belongs to the GmhB family.</text>
</comment>
<evidence type="ECO:0000256" key="7">
    <source>
        <dbReference type="ARBA" id="ARBA00031828"/>
    </source>
</evidence>
<dbReference type="GO" id="GO:0005975">
    <property type="term" value="P:carbohydrate metabolic process"/>
    <property type="evidence" value="ECO:0007669"/>
    <property type="project" value="InterPro"/>
</dbReference>
<dbReference type="InterPro" id="IPR006543">
    <property type="entry name" value="Histidinol-phos"/>
</dbReference>
<protein>
    <recommendedName>
        <fullName evidence="7">D,D-heptose 1,7-bisphosphate phosphatase</fullName>
    </recommendedName>
</protein>
<keyword evidence="4" id="KW-0479">Metal-binding</keyword>
<accession>A0A918HYF4</accession>
<comment type="caution">
    <text evidence="9">The sequence shown here is derived from an EMBL/GenBank/DDBJ whole genome shotgun (WGS) entry which is preliminary data.</text>
</comment>
<evidence type="ECO:0000256" key="4">
    <source>
        <dbReference type="ARBA" id="ARBA00022723"/>
    </source>
</evidence>
<reference evidence="9" key="2">
    <citation type="submission" date="2020-09" db="EMBL/GenBank/DDBJ databases">
        <authorList>
            <person name="Sun Q."/>
            <person name="Ohkuma M."/>
        </authorList>
    </citation>
    <scope>NUCLEOTIDE SEQUENCE</scope>
    <source>
        <strain evidence="9">JCM 4391</strain>
    </source>
</reference>
<dbReference type="GO" id="GO:0016791">
    <property type="term" value="F:phosphatase activity"/>
    <property type="evidence" value="ECO:0007669"/>
    <property type="project" value="InterPro"/>
</dbReference>
<proteinExistence type="inferred from homology"/>
<dbReference type="Proteomes" id="UP000636661">
    <property type="component" value="Unassembled WGS sequence"/>
</dbReference>
<name>A0A918HYF4_9ACTN</name>
<keyword evidence="5" id="KW-0378">Hydrolase</keyword>
<evidence type="ECO:0000256" key="5">
    <source>
        <dbReference type="ARBA" id="ARBA00022801"/>
    </source>
</evidence>
<keyword evidence="6" id="KW-0119">Carbohydrate metabolism</keyword>
<dbReference type="RefSeq" id="WP_189551212.1">
    <property type="nucleotide sequence ID" value="NZ_BMTP01000006.1"/>
</dbReference>